<dbReference type="EMBL" id="MT144588">
    <property type="protein sequence ID" value="QJH93464.1"/>
    <property type="molecule type" value="Genomic_DNA"/>
</dbReference>
<evidence type="ECO:0000313" key="2">
    <source>
        <dbReference type="EMBL" id="QJH93464.1"/>
    </source>
</evidence>
<organism evidence="1">
    <name type="scientific">viral metagenome</name>
    <dbReference type="NCBI Taxonomy" id="1070528"/>
    <lineage>
        <taxon>unclassified sequences</taxon>
        <taxon>metagenomes</taxon>
        <taxon>organismal metagenomes</taxon>
    </lineage>
</organism>
<protein>
    <submittedName>
        <fullName evidence="1">Putative capsid protein</fullName>
    </submittedName>
</protein>
<dbReference type="EMBL" id="MT143971">
    <property type="protein sequence ID" value="QJA43896.1"/>
    <property type="molecule type" value="Genomic_DNA"/>
</dbReference>
<accession>A0A6H1Z7Q2</accession>
<dbReference type="SUPFAM" id="SSF56563">
    <property type="entry name" value="Major capsid protein gp5"/>
    <property type="match status" value="1"/>
</dbReference>
<evidence type="ECO:0000313" key="1">
    <source>
        <dbReference type="EMBL" id="QJA43896.1"/>
    </source>
</evidence>
<dbReference type="AlphaFoldDB" id="A0A6H1Z7Q2"/>
<name>A0A6H1Z7Q2_9ZZZZ</name>
<sequence>MDENSALRPVYVQKADMATAQLTSGGKLVREQVDNFIVVAIKEGKMLKLVRVTTISRDEREIPKMTTFGSRIWHAATEMEELPLAYRVRPGFDKVTITTAEMQAQVNFPKYFLKAQVEGPRFQQTMIAYLGLHSARDWDDKILNGDTTSTDDLLALHDGMRVRMTTNTFAAGTAALSASILDTTELTMPDEYAEQDGLAYFTSRRARAAYRREWQARIGNNADANILNNPPSSYGDIPIVVIPMIPTTLGVGANETVVLYLNPKQFVYAVEEDVELETEYSKKARMWSVIMTARTGQNFEHEPATVQTDGVLST</sequence>
<reference evidence="1" key="1">
    <citation type="submission" date="2020-03" db="EMBL/GenBank/DDBJ databases">
        <title>The deep terrestrial virosphere.</title>
        <authorList>
            <person name="Holmfeldt K."/>
            <person name="Nilsson E."/>
            <person name="Simone D."/>
            <person name="Lopez-Fernandez M."/>
            <person name="Wu X."/>
            <person name="de Brujin I."/>
            <person name="Lundin D."/>
            <person name="Andersson A."/>
            <person name="Bertilsson S."/>
            <person name="Dopson M."/>
        </authorList>
    </citation>
    <scope>NUCLEOTIDE SEQUENCE</scope>
    <source>
        <strain evidence="1">TM448A00064</strain>
        <strain evidence="2">TM448B00061</strain>
    </source>
</reference>
<proteinExistence type="predicted"/>
<gene>
    <name evidence="1" type="ORF">TM448A00064_0075</name>
    <name evidence="2" type="ORF">TM448B00061_0084</name>
</gene>